<organism evidence="1 2">
    <name type="scientific">Pseudonocardia bannensis</name>
    <dbReference type="NCBI Taxonomy" id="630973"/>
    <lineage>
        <taxon>Bacteria</taxon>
        <taxon>Bacillati</taxon>
        <taxon>Actinomycetota</taxon>
        <taxon>Actinomycetes</taxon>
        <taxon>Pseudonocardiales</taxon>
        <taxon>Pseudonocardiaceae</taxon>
        <taxon>Pseudonocardia</taxon>
    </lineage>
</organism>
<protein>
    <submittedName>
        <fullName evidence="1">Type II toxin-antitoxin system VapC family toxin</fullName>
    </submittedName>
</protein>
<proteinExistence type="predicted"/>
<dbReference type="RefSeq" id="WP_169415234.1">
    <property type="nucleotide sequence ID" value="NZ_JAAXKZ010000117.1"/>
</dbReference>
<reference evidence="1 2" key="1">
    <citation type="submission" date="2020-04" db="EMBL/GenBank/DDBJ databases">
        <authorList>
            <person name="Klaysubun C."/>
            <person name="Duangmal K."/>
            <person name="Lipun K."/>
        </authorList>
    </citation>
    <scope>NUCLEOTIDE SEQUENCE [LARGE SCALE GENOMIC DNA]</scope>
    <source>
        <strain evidence="1 2">DSM 45300</strain>
    </source>
</reference>
<keyword evidence="2" id="KW-1185">Reference proteome</keyword>
<comment type="caution">
    <text evidence="1">The sequence shown here is derived from an EMBL/GenBank/DDBJ whole genome shotgun (WGS) entry which is preliminary data.</text>
</comment>
<evidence type="ECO:0000313" key="2">
    <source>
        <dbReference type="Proteomes" id="UP000586918"/>
    </source>
</evidence>
<accession>A0A848DQG6</accession>
<dbReference type="AlphaFoldDB" id="A0A848DQG6"/>
<evidence type="ECO:0000313" key="1">
    <source>
        <dbReference type="EMBL" id="NMH94554.1"/>
    </source>
</evidence>
<gene>
    <name evidence="1" type="ORF">HF519_23855</name>
</gene>
<dbReference type="Proteomes" id="UP000586918">
    <property type="component" value="Unassembled WGS sequence"/>
</dbReference>
<name>A0A848DQG6_9PSEU</name>
<sequence>MTAVLDAATVPAWLRDEADAVTATKLGVHPRGRSAPGCRCCLAPAAGLALTTVTADNAWVDLDFGIAVRIIR</sequence>
<dbReference type="EMBL" id="JAAXKZ010000117">
    <property type="protein sequence ID" value="NMH94554.1"/>
    <property type="molecule type" value="Genomic_DNA"/>
</dbReference>